<sequence length="297" mass="35211">MCPFELIHLSMTSKRMKRVVTIISKPKIENKFEIDAYINEDYGVSIKNGQMTWDYRFVALKYRDGWNESENSEQLRKYTKNKLEGFKTVCDCIQDAFGLQFNNFIFSMEVDHNQNRSTVDYLKIRQESYTQFELRSVSENDEDIKYLLDNLKFSNYLYIKSDIKKDFEMDIPENVDSLNIVFADFVKLEQLLRLNCGCIKLWHTNLTKRDINVFLKSWTASGSNLNLVYCKIGFAFQRTDGILDDIPHEVGNERRFQNKYIDQVVQNGWDIKRNDGKTARIHFRSERAYNSMDIIIY</sequence>
<dbReference type="STRING" id="135651.G0NZM1"/>
<dbReference type="Proteomes" id="UP000008068">
    <property type="component" value="Unassembled WGS sequence"/>
</dbReference>
<dbReference type="eggNOG" id="ENOG502TJQU">
    <property type="taxonomic scope" value="Eukaryota"/>
</dbReference>
<organism evidence="3">
    <name type="scientific">Caenorhabditis brenneri</name>
    <name type="common">Nematode worm</name>
    <dbReference type="NCBI Taxonomy" id="135651"/>
    <lineage>
        <taxon>Eukaryota</taxon>
        <taxon>Metazoa</taxon>
        <taxon>Ecdysozoa</taxon>
        <taxon>Nematoda</taxon>
        <taxon>Chromadorea</taxon>
        <taxon>Rhabditida</taxon>
        <taxon>Rhabditina</taxon>
        <taxon>Rhabditomorpha</taxon>
        <taxon>Rhabditoidea</taxon>
        <taxon>Rhabditidae</taxon>
        <taxon>Peloderinae</taxon>
        <taxon>Caenorhabditis</taxon>
    </lineage>
</organism>
<feature type="domain" description="Sdz-33 F-box" evidence="1">
    <location>
        <begin position="170"/>
        <end position="232"/>
    </location>
</feature>
<dbReference type="InterPro" id="IPR012885">
    <property type="entry name" value="F-box_Sdz-33"/>
</dbReference>
<protein>
    <recommendedName>
        <fullName evidence="1">Sdz-33 F-box domain-containing protein</fullName>
    </recommendedName>
</protein>
<dbReference type="Pfam" id="PF07735">
    <property type="entry name" value="FBA_2"/>
    <property type="match status" value="1"/>
</dbReference>
<reference evidence="3" key="1">
    <citation type="submission" date="2011-07" db="EMBL/GenBank/DDBJ databases">
        <authorList>
            <consortium name="Caenorhabditis brenneri Sequencing and Analysis Consortium"/>
            <person name="Wilson R.K."/>
        </authorList>
    </citation>
    <scope>NUCLEOTIDE SEQUENCE [LARGE SCALE GENOMIC DNA]</scope>
    <source>
        <strain evidence="3">PB2801</strain>
    </source>
</reference>
<dbReference type="EMBL" id="GL379990">
    <property type="protein sequence ID" value="EGT41241.1"/>
    <property type="molecule type" value="Genomic_DNA"/>
</dbReference>
<accession>G0NZM1</accession>
<dbReference type="FunCoup" id="G0NZM1">
    <property type="interactions" value="933"/>
</dbReference>
<gene>
    <name evidence="2" type="ORF">CAEBREN_05756</name>
</gene>
<evidence type="ECO:0000313" key="3">
    <source>
        <dbReference type="Proteomes" id="UP000008068"/>
    </source>
</evidence>
<keyword evidence="3" id="KW-1185">Reference proteome</keyword>
<proteinExistence type="predicted"/>
<evidence type="ECO:0000259" key="1">
    <source>
        <dbReference type="Pfam" id="PF07735"/>
    </source>
</evidence>
<evidence type="ECO:0000313" key="2">
    <source>
        <dbReference type="EMBL" id="EGT41241.1"/>
    </source>
</evidence>
<dbReference type="HOGENOM" id="CLU_028840_3_0_1"/>
<dbReference type="AlphaFoldDB" id="G0NZM1"/>
<dbReference type="OrthoDB" id="5907071at2759"/>
<dbReference type="OMA" id="RIHFRSE"/>
<dbReference type="PANTHER" id="PTHR21503">
    <property type="entry name" value="F-BOX-CONTAINING HYPOTHETICAL PROTEIN C.ELEGANS"/>
    <property type="match status" value="1"/>
</dbReference>
<name>G0NZM1_CAEBE</name>
<dbReference type="InParanoid" id="G0NZM1"/>